<dbReference type="GO" id="GO:0003677">
    <property type="term" value="F:DNA binding"/>
    <property type="evidence" value="ECO:0007669"/>
    <property type="project" value="InterPro"/>
</dbReference>
<name>A0A9P4JYL4_9PLEO</name>
<gene>
    <name evidence="1" type="ORF">CC78DRAFT_479832</name>
</gene>
<dbReference type="AlphaFoldDB" id="A0A9P4JYL4"/>
<evidence type="ECO:0000313" key="2">
    <source>
        <dbReference type="Proteomes" id="UP000800093"/>
    </source>
</evidence>
<dbReference type="EMBL" id="ML986786">
    <property type="protein sequence ID" value="KAF2258092.1"/>
    <property type="molecule type" value="Genomic_DNA"/>
</dbReference>
<dbReference type="Pfam" id="PF13384">
    <property type="entry name" value="HTH_23"/>
    <property type="match status" value="1"/>
</dbReference>
<evidence type="ECO:0000313" key="1">
    <source>
        <dbReference type="EMBL" id="KAF2258092.1"/>
    </source>
</evidence>
<accession>A0A9P4JYL4</accession>
<reference evidence="2" key="1">
    <citation type="journal article" date="2020" name="Stud. Mycol.">
        <title>101 Dothideomycetes genomes: A test case for predicting lifestyles and emergence of pathogens.</title>
        <authorList>
            <person name="Haridas S."/>
            <person name="Albert R."/>
            <person name="Binder M."/>
            <person name="Bloem J."/>
            <person name="LaButti K."/>
            <person name="Salamov A."/>
            <person name="Andreopoulos B."/>
            <person name="Baker S."/>
            <person name="Barry K."/>
            <person name="Bills G."/>
            <person name="Bluhm B."/>
            <person name="Cannon C."/>
            <person name="Castanera R."/>
            <person name="Culley D."/>
            <person name="Daum C."/>
            <person name="Ezra D."/>
            <person name="Gonzalez J."/>
            <person name="Henrissat B."/>
            <person name="Kuo A."/>
            <person name="Liang C."/>
            <person name="Lipzen A."/>
            <person name="Lutzoni F."/>
            <person name="Magnuson J."/>
            <person name="Mondo S."/>
            <person name="Nolan M."/>
            <person name="Ohm R."/>
            <person name="Pangilinan J."/>
            <person name="Park H.-J."/>
            <person name="Ramirez L."/>
            <person name="Alfaro M."/>
            <person name="Sun H."/>
            <person name="Tritt A."/>
            <person name="Yoshinaga Y."/>
            <person name="Zwiers L.-H."/>
            <person name="Turgeon B."/>
            <person name="Goodwin S."/>
            <person name="Spatafora J."/>
            <person name="Crous P."/>
            <person name="Grigoriev I."/>
        </authorList>
    </citation>
    <scope>NUCLEOTIDE SEQUENCE [LARGE SCALE GENOMIC DNA]</scope>
    <source>
        <strain evidence="2">CBS 304.66</strain>
    </source>
</reference>
<dbReference type="InterPro" id="IPR036388">
    <property type="entry name" value="WH-like_DNA-bd_sf"/>
</dbReference>
<dbReference type="InterPro" id="IPR009057">
    <property type="entry name" value="Homeodomain-like_sf"/>
</dbReference>
<dbReference type="Gene3D" id="1.10.10.10">
    <property type="entry name" value="Winged helix-like DNA-binding domain superfamily/Winged helix DNA-binding domain"/>
    <property type="match status" value="1"/>
</dbReference>
<dbReference type="Proteomes" id="UP000800093">
    <property type="component" value="Unassembled WGS sequence"/>
</dbReference>
<proteinExistence type="predicted"/>
<organism evidence="1 2">
    <name type="scientific">Lojkania enalia</name>
    <dbReference type="NCBI Taxonomy" id="147567"/>
    <lineage>
        <taxon>Eukaryota</taxon>
        <taxon>Fungi</taxon>
        <taxon>Dikarya</taxon>
        <taxon>Ascomycota</taxon>
        <taxon>Pezizomycotina</taxon>
        <taxon>Dothideomycetes</taxon>
        <taxon>Pleosporomycetidae</taxon>
        <taxon>Pleosporales</taxon>
        <taxon>Pleosporales incertae sedis</taxon>
        <taxon>Lojkania</taxon>
    </lineage>
</organism>
<evidence type="ECO:0008006" key="3">
    <source>
        <dbReference type="Google" id="ProtNLM"/>
    </source>
</evidence>
<sequence>MRSFGIEISENRGRGCKLSKDQRSGILSTVEAGESKAELARRYCYNRSTIYDIIKRWNVYKRTETL</sequence>
<keyword evidence="2" id="KW-1185">Reference proteome</keyword>
<dbReference type="SUPFAM" id="SSF46689">
    <property type="entry name" value="Homeodomain-like"/>
    <property type="match status" value="1"/>
</dbReference>
<dbReference type="OrthoDB" id="3932747at2759"/>
<protein>
    <recommendedName>
        <fullName evidence="3">Resolvase HTH domain-containing protein</fullName>
    </recommendedName>
</protein>
<comment type="caution">
    <text evidence="1">The sequence shown here is derived from an EMBL/GenBank/DDBJ whole genome shotgun (WGS) entry which is preliminary data.</text>
</comment>